<evidence type="ECO:0000313" key="14">
    <source>
        <dbReference type="Proteomes" id="UP001295794"/>
    </source>
</evidence>
<dbReference type="PROSITE" id="PS00502">
    <property type="entry name" value="POLYGALACTURONASE"/>
    <property type="match status" value="1"/>
</dbReference>
<comment type="caution">
    <text evidence="13">The sequence shown here is derived from an EMBL/GenBank/DDBJ whole genome shotgun (WGS) entry which is preliminary data.</text>
</comment>
<dbReference type="PANTHER" id="PTHR31884:SF1">
    <property type="entry name" value="POLYGALACTURONASE"/>
    <property type="match status" value="1"/>
</dbReference>
<dbReference type="SMART" id="SM00710">
    <property type="entry name" value="PbH1"/>
    <property type="match status" value="4"/>
</dbReference>
<keyword evidence="5 11" id="KW-0378">Hydrolase</keyword>
<dbReference type="EMBL" id="CAVNYO010000446">
    <property type="protein sequence ID" value="CAK5282079.1"/>
    <property type="molecule type" value="Genomic_DNA"/>
</dbReference>
<evidence type="ECO:0000256" key="10">
    <source>
        <dbReference type="PROSITE-ProRule" id="PRU10052"/>
    </source>
</evidence>
<comment type="catalytic activity">
    <reaction evidence="9">
        <text>(1,4-alpha-D-galacturonosyl)n+m + H2O = (1,4-alpha-D-galacturonosyl)n + (1,4-alpha-D-galacturonosyl)m.</text>
        <dbReference type="EC" id="3.2.1.15"/>
    </reaction>
</comment>
<evidence type="ECO:0000256" key="3">
    <source>
        <dbReference type="ARBA" id="ARBA00022729"/>
    </source>
</evidence>
<evidence type="ECO:0000256" key="2">
    <source>
        <dbReference type="ARBA" id="ARBA00012736"/>
    </source>
</evidence>
<gene>
    <name evidence="13" type="ORF">MYCIT1_LOCUS33526</name>
</gene>
<evidence type="ECO:0000256" key="9">
    <source>
        <dbReference type="ARBA" id="ARBA00034074"/>
    </source>
</evidence>
<feature type="signal peptide" evidence="12">
    <location>
        <begin position="1"/>
        <end position="19"/>
    </location>
</feature>
<evidence type="ECO:0000256" key="5">
    <source>
        <dbReference type="ARBA" id="ARBA00022801"/>
    </source>
</evidence>
<evidence type="ECO:0000256" key="8">
    <source>
        <dbReference type="ARBA" id="ARBA00023316"/>
    </source>
</evidence>
<proteinExistence type="inferred from homology"/>
<organism evidence="13 14">
    <name type="scientific">Mycena citricolor</name>
    <dbReference type="NCBI Taxonomy" id="2018698"/>
    <lineage>
        <taxon>Eukaryota</taxon>
        <taxon>Fungi</taxon>
        <taxon>Dikarya</taxon>
        <taxon>Basidiomycota</taxon>
        <taxon>Agaricomycotina</taxon>
        <taxon>Agaricomycetes</taxon>
        <taxon>Agaricomycetidae</taxon>
        <taxon>Agaricales</taxon>
        <taxon>Marasmiineae</taxon>
        <taxon>Mycenaceae</taxon>
        <taxon>Mycena</taxon>
    </lineage>
</organism>
<comment type="similarity">
    <text evidence="1 11">Belongs to the glycosyl hydrolase 28 family.</text>
</comment>
<name>A0AAD2HVW5_9AGAR</name>
<dbReference type="GO" id="GO:0005576">
    <property type="term" value="C:extracellular region"/>
    <property type="evidence" value="ECO:0007669"/>
    <property type="project" value="TreeGrafter"/>
</dbReference>
<feature type="active site" evidence="10">
    <location>
        <position position="226"/>
    </location>
</feature>
<dbReference type="EC" id="3.2.1.15" evidence="2"/>
<dbReference type="SUPFAM" id="SSF51126">
    <property type="entry name" value="Pectin lyase-like"/>
    <property type="match status" value="1"/>
</dbReference>
<dbReference type="GO" id="GO:0071555">
    <property type="term" value="P:cell wall organization"/>
    <property type="evidence" value="ECO:0007669"/>
    <property type="project" value="UniProtKB-KW"/>
</dbReference>
<dbReference type="GO" id="GO:0045490">
    <property type="term" value="P:pectin catabolic process"/>
    <property type="evidence" value="ECO:0007669"/>
    <property type="project" value="TreeGrafter"/>
</dbReference>
<evidence type="ECO:0000256" key="6">
    <source>
        <dbReference type="ARBA" id="ARBA00023157"/>
    </source>
</evidence>
<evidence type="ECO:0000313" key="13">
    <source>
        <dbReference type="EMBL" id="CAK5282079.1"/>
    </source>
</evidence>
<evidence type="ECO:0000256" key="11">
    <source>
        <dbReference type="RuleBase" id="RU361169"/>
    </source>
</evidence>
<evidence type="ECO:0000256" key="4">
    <source>
        <dbReference type="ARBA" id="ARBA00022737"/>
    </source>
</evidence>
<accession>A0AAD2HVW5</accession>
<keyword evidence="3 12" id="KW-0732">Signal</keyword>
<dbReference type="Proteomes" id="UP001295794">
    <property type="component" value="Unassembled WGS sequence"/>
</dbReference>
<feature type="chain" id="PRO_5042286546" description="endo-polygalacturonase" evidence="12">
    <location>
        <begin position="20"/>
        <end position="396"/>
    </location>
</feature>
<keyword evidence="8" id="KW-0961">Cell wall biogenesis/degradation</keyword>
<evidence type="ECO:0000256" key="7">
    <source>
        <dbReference type="ARBA" id="ARBA00023295"/>
    </source>
</evidence>
<dbReference type="InterPro" id="IPR006626">
    <property type="entry name" value="PbH1"/>
</dbReference>
<dbReference type="Pfam" id="PF00295">
    <property type="entry name" value="Glyco_hydro_28"/>
    <property type="match status" value="1"/>
</dbReference>
<dbReference type="InterPro" id="IPR011050">
    <property type="entry name" value="Pectin_lyase_fold/virulence"/>
</dbReference>
<dbReference type="GO" id="GO:0004650">
    <property type="term" value="F:polygalacturonase activity"/>
    <property type="evidence" value="ECO:0007669"/>
    <property type="project" value="UniProtKB-EC"/>
</dbReference>
<reference evidence="13" key="1">
    <citation type="submission" date="2023-11" db="EMBL/GenBank/DDBJ databases">
        <authorList>
            <person name="De Vega J J."/>
            <person name="De Vega J J."/>
        </authorList>
    </citation>
    <scope>NUCLEOTIDE SEQUENCE</scope>
</reference>
<keyword evidence="4" id="KW-0677">Repeat</keyword>
<keyword evidence="7 11" id="KW-0326">Glycosidase</keyword>
<dbReference type="InterPro" id="IPR000743">
    <property type="entry name" value="Glyco_hydro_28"/>
</dbReference>
<dbReference type="InterPro" id="IPR050434">
    <property type="entry name" value="Glycosyl_hydrlase_28"/>
</dbReference>
<keyword evidence="6" id="KW-1015">Disulfide bond</keyword>
<dbReference type="PANTHER" id="PTHR31884">
    <property type="entry name" value="POLYGALACTURONASE"/>
    <property type="match status" value="1"/>
</dbReference>
<sequence>MPSITSFLQLSALVGVALALPGNLAVIENDKRASCTVNSVASSKNLSGCSNVVIQGFTVPAGNTITIAAAKGATVTMAGDVVFAKTTTPGPLFTFNTPAINFNGGNHKIDGDGASYWDGKGTNGGSFKPHPFIKVKGYGTFQQFTVLNSPAQAISVGTTGGAAAISHVTVDNSLGDSKGGHNTDAFDVSADDVTISSCTVKNQDDCLALNAGNNVVFEDNSCAGGHGISIGSMASGKSVTNFKALRNTVTNSLYGIRIKVQASATGAKVANVVYDGNKLSGITSYGVLITQSYPANNGKPGTGGPISGVSFSGSPTTVSGTSNAYGLVVDCGACTGTWDFSGLDIVSAGKGHSIALDKAKVPLRRPLLSAPSPLSSSAGGWKRNRLIALGSRILQS</sequence>
<dbReference type="AlphaFoldDB" id="A0AAD2HVW5"/>
<dbReference type="InterPro" id="IPR012334">
    <property type="entry name" value="Pectin_lyas_fold"/>
</dbReference>
<evidence type="ECO:0000256" key="12">
    <source>
        <dbReference type="SAM" id="SignalP"/>
    </source>
</evidence>
<evidence type="ECO:0000256" key="1">
    <source>
        <dbReference type="ARBA" id="ARBA00008834"/>
    </source>
</evidence>
<dbReference type="Gene3D" id="2.160.20.10">
    <property type="entry name" value="Single-stranded right-handed beta-helix, Pectin lyase-like"/>
    <property type="match status" value="1"/>
</dbReference>
<keyword evidence="14" id="KW-1185">Reference proteome</keyword>
<protein>
    <recommendedName>
        <fullName evidence="2">endo-polygalacturonase</fullName>
        <ecNumber evidence="2">3.2.1.15</ecNumber>
    </recommendedName>
</protein>